<reference evidence="1" key="1">
    <citation type="journal article" date="2014" name="Front. Microbiol.">
        <title>High frequency of phylogenetically diverse reductive dehalogenase-homologous genes in deep subseafloor sedimentary metagenomes.</title>
        <authorList>
            <person name="Kawai M."/>
            <person name="Futagami T."/>
            <person name="Toyoda A."/>
            <person name="Takaki Y."/>
            <person name="Nishi S."/>
            <person name="Hori S."/>
            <person name="Arai W."/>
            <person name="Tsubouchi T."/>
            <person name="Morono Y."/>
            <person name="Uchiyama I."/>
            <person name="Ito T."/>
            <person name="Fujiyama A."/>
            <person name="Inagaki F."/>
            <person name="Takami H."/>
        </authorList>
    </citation>
    <scope>NUCLEOTIDE SEQUENCE</scope>
    <source>
        <strain evidence="1">Expedition CK06-06</strain>
    </source>
</reference>
<protein>
    <submittedName>
        <fullName evidence="1">Uncharacterized protein</fullName>
    </submittedName>
</protein>
<organism evidence="1">
    <name type="scientific">marine sediment metagenome</name>
    <dbReference type="NCBI Taxonomy" id="412755"/>
    <lineage>
        <taxon>unclassified sequences</taxon>
        <taxon>metagenomes</taxon>
        <taxon>ecological metagenomes</taxon>
    </lineage>
</organism>
<accession>X1JN01</accession>
<dbReference type="EMBL" id="BARV01000275">
    <property type="protein sequence ID" value="GAH96101.1"/>
    <property type="molecule type" value="Genomic_DNA"/>
</dbReference>
<dbReference type="AlphaFoldDB" id="X1JN01"/>
<name>X1JN01_9ZZZZ</name>
<comment type="caution">
    <text evidence="1">The sequence shown here is derived from an EMBL/GenBank/DDBJ whole genome shotgun (WGS) entry which is preliminary data.</text>
</comment>
<sequence length="151" mass="16261">MNVANGKYTTIRTLRGNITVSGQRKTLIVDDGRLTHGHRITSIRMWPARSGQVGDISCTLATTGVAASLPMDASNNGQIGWVFSPFTTSQGNGFESVLDPNHIVVEELVIVADFGAAFTDGVNYMITLQPIELTDSESAVVQIKARQQNLV</sequence>
<proteinExistence type="predicted"/>
<gene>
    <name evidence="1" type="ORF">S06H3_01166</name>
</gene>
<evidence type="ECO:0000313" key="1">
    <source>
        <dbReference type="EMBL" id="GAH96101.1"/>
    </source>
</evidence>